<dbReference type="PROSITE" id="PS01045">
    <property type="entry name" value="SQUALEN_PHYTOEN_SYN_2"/>
    <property type="match status" value="1"/>
</dbReference>
<dbReference type="InterPro" id="IPR033904">
    <property type="entry name" value="Trans_IPPS_HH"/>
</dbReference>
<comment type="pathway">
    <text evidence="1">Carotenoid biosynthesis.</text>
</comment>
<dbReference type="GO" id="GO:0051996">
    <property type="term" value="F:squalene synthase [NAD(P)H] activity"/>
    <property type="evidence" value="ECO:0007669"/>
    <property type="project" value="InterPro"/>
</dbReference>
<name>A0A4R1MYR4_9FIRM</name>
<dbReference type="Proteomes" id="UP000294545">
    <property type="component" value="Unassembled WGS sequence"/>
</dbReference>
<dbReference type="PANTHER" id="PTHR31480">
    <property type="entry name" value="BIFUNCTIONAL LYCOPENE CYCLASE/PHYTOENE SYNTHASE"/>
    <property type="match status" value="1"/>
</dbReference>
<dbReference type="Gene3D" id="1.10.600.10">
    <property type="entry name" value="Farnesyl Diphosphate Synthase"/>
    <property type="match status" value="1"/>
</dbReference>
<dbReference type="InterPro" id="IPR008949">
    <property type="entry name" value="Isoprenoid_synthase_dom_sf"/>
</dbReference>
<dbReference type="CDD" id="cd00683">
    <property type="entry name" value="Trans_IPPS_HH"/>
    <property type="match status" value="1"/>
</dbReference>
<dbReference type="SUPFAM" id="SSF48576">
    <property type="entry name" value="Terpenoid synthases"/>
    <property type="match status" value="1"/>
</dbReference>
<dbReference type="EMBL" id="SMGQ01000011">
    <property type="protein sequence ID" value="TCK98285.1"/>
    <property type="molecule type" value="Genomic_DNA"/>
</dbReference>
<keyword evidence="2" id="KW-0808">Transferase</keyword>
<dbReference type="Pfam" id="PF00494">
    <property type="entry name" value="SQS_PSY"/>
    <property type="match status" value="1"/>
</dbReference>
<proteinExistence type="predicted"/>
<protein>
    <submittedName>
        <fullName evidence="3">Phytoene synthase</fullName>
    </submittedName>
</protein>
<organism evidence="3 4">
    <name type="scientific">Natranaerovirga hydrolytica</name>
    <dbReference type="NCBI Taxonomy" id="680378"/>
    <lineage>
        <taxon>Bacteria</taxon>
        <taxon>Bacillati</taxon>
        <taxon>Bacillota</taxon>
        <taxon>Clostridia</taxon>
        <taxon>Lachnospirales</taxon>
        <taxon>Natranaerovirgaceae</taxon>
        <taxon>Natranaerovirga</taxon>
    </lineage>
</organism>
<evidence type="ECO:0000313" key="3">
    <source>
        <dbReference type="EMBL" id="TCK98285.1"/>
    </source>
</evidence>
<dbReference type="SFLD" id="SFLDG01018">
    <property type="entry name" value="Squalene/Phytoene_Synthase_Lik"/>
    <property type="match status" value="1"/>
</dbReference>
<keyword evidence="4" id="KW-1185">Reference proteome</keyword>
<dbReference type="InterPro" id="IPR002060">
    <property type="entry name" value="Squ/phyt_synthse"/>
</dbReference>
<gene>
    <name evidence="3" type="ORF">EDC19_0705</name>
</gene>
<dbReference type="SFLD" id="SFLDS00005">
    <property type="entry name" value="Isoprenoid_Synthase_Type_I"/>
    <property type="match status" value="1"/>
</dbReference>
<evidence type="ECO:0000313" key="4">
    <source>
        <dbReference type="Proteomes" id="UP000294545"/>
    </source>
</evidence>
<evidence type="ECO:0000256" key="2">
    <source>
        <dbReference type="ARBA" id="ARBA00022679"/>
    </source>
</evidence>
<sequence>MSLKEDYLVCEQIIQSNSKSFYKAFKTLPPKKANGIFAVYAFCRAIDDIVDEQKDMSALDHFKCTFEDFKKGIILDEPIWRALKDTFDTFNLSYEPFDDMILGQYKDTSFSQPNTQKDLEAYCYYVASTVGLMILPLLSRKHTQLKECALHLGKAMQITNILRDVGEDYTNQRMYLPKEVMNGFEYYEEDLKNSVINDDFINLWEYEAQIAETYYSKAMKDFSLFDKDARLSVIAATKFYKEILNAVRKNNYDCFNKRNFVSKSKKYTLLLESYFLNFKLR</sequence>
<dbReference type="GO" id="GO:0016117">
    <property type="term" value="P:carotenoid biosynthetic process"/>
    <property type="evidence" value="ECO:0007669"/>
    <property type="project" value="UniProtKB-ARBA"/>
</dbReference>
<dbReference type="InterPro" id="IPR044843">
    <property type="entry name" value="Trans_IPPS_bact-type"/>
</dbReference>
<dbReference type="GO" id="GO:0004311">
    <property type="term" value="F:geranylgeranyl diphosphate synthase activity"/>
    <property type="evidence" value="ECO:0007669"/>
    <property type="project" value="InterPro"/>
</dbReference>
<dbReference type="InterPro" id="IPR019845">
    <property type="entry name" value="Squalene/phytoene_synthase_CS"/>
</dbReference>
<dbReference type="OrthoDB" id="9787280at2"/>
<dbReference type="RefSeq" id="WP_132280580.1">
    <property type="nucleotide sequence ID" value="NZ_SMGQ01000011.1"/>
</dbReference>
<reference evidence="3 4" key="1">
    <citation type="submission" date="2019-03" db="EMBL/GenBank/DDBJ databases">
        <title>Genomic Encyclopedia of Type Strains, Phase IV (KMG-IV): sequencing the most valuable type-strain genomes for metagenomic binning, comparative biology and taxonomic classification.</title>
        <authorList>
            <person name="Goeker M."/>
        </authorList>
    </citation>
    <scope>NUCLEOTIDE SEQUENCE [LARGE SCALE GENOMIC DNA]</scope>
    <source>
        <strain evidence="3 4">DSM 24176</strain>
    </source>
</reference>
<comment type="caution">
    <text evidence="3">The sequence shown here is derived from an EMBL/GenBank/DDBJ whole genome shotgun (WGS) entry which is preliminary data.</text>
</comment>
<accession>A0A4R1MYR4</accession>
<dbReference type="AlphaFoldDB" id="A0A4R1MYR4"/>
<dbReference type="SFLD" id="SFLDG01212">
    <property type="entry name" value="Phytoene_synthase_like"/>
    <property type="match status" value="1"/>
</dbReference>
<evidence type="ECO:0000256" key="1">
    <source>
        <dbReference type="ARBA" id="ARBA00004829"/>
    </source>
</evidence>